<dbReference type="AlphaFoldDB" id="A0A1H0D3V9"/>
<keyword evidence="1" id="KW-0472">Membrane</keyword>
<gene>
    <name evidence="3" type="ORF">SAMN05192585_12632</name>
</gene>
<dbReference type="InterPro" id="IPR006976">
    <property type="entry name" value="VanZ-like"/>
</dbReference>
<keyword evidence="1" id="KW-0812">Transmembrane</keyword>
<protein>
    <submittedName>
        <fullName evidence="3">Glycopeptide antibiotics resistance protein</fullName>
    </submittedName>
</protein>
<dbReference type="PANTHER" id="PTHR36834:SF1">
    <property type="entry name" value="INTEGRAL MEMBRANE PROTEIN"/>
    <property type="match status" value="1"/>
</dbReference>
<dbReference type="InterPro" id="IPR053150">
    <property type="entry name" value="Teicoplanin_resist-assoc"/>
</dbReference>
<proteinExistence type="predicted"/>
<evidence type="ECO:0000313" key="4">
    <source>
        <dbReference type="Proteomes" id="UP000199182"/>
    </source>
</evidence>
<feature type="transmembrane region" description="Helical" evidence="1">
    <location>
        <begin position="165"/>
        <end position="187"/>
    </location>
</feature>
<dbReference type="STRING" id="258515.SAMN05192585_12632"/>
<evidence type="ECO:0000259" key="2">
    <source>
        <dbReference type="Pfam" id="PF04892"/>
    </source>
</evidence>
<organism evidence="3 4">
    <name type="scientific">Acetanaerobacterium elongatum</name>
    <dbReference type="NCBI Taxonomy" id="258515"/>
    <lineage>
        <taxon>Bacteria</taxon>
        <taxon>Bacillati</taxon>
        <taxon>Bacillota</taxon>
        <taxon>Clostridia</taxon>
        <taxon>Eubacteriales</taxon>
        <taxon>Oscillospiraceae</taxon>
        <taxon>Acetanaerobacterium</taxon>
    </lineage>
</organism>
<sequence length="197" mass="22747">MSFNGIMHLLLHTMAVAAVLFALWAAVRLWVLLNRRKKGAAPIKKFTEILLWVLVFYLICLYQITAFRYGIRFDLWREKSSLLDGVNLTPFVHTIKLYFAHTKWYFIYNLLGNILWFVPLGALLPAVLKKRPGFWFCLLMGALCSLSIELLQYIFVTGISDIDDIIFNTAGTAIGYLLYKLVIKLCVKKKVTIDNYK</sequence>
<dbReference type="RefSeq" id="WP_092641473.1">
    <property type="nucleotide sequence ID" value="NZ_FNID01000026.1"/>
</dbReference>
<dbReference type="PANTHER" id="PTHR36834">
    <property type="entry name" value="MEMBRANE PROTEIN-RELATED"/>
    <property type="match status" value="1"/>
</dbReference>
<dbReference type="EMBL" id="FNID01000026">
    <property type="protein sequence ID" value="SDN64854.1"/>
    <property type="molecule type" value="Genomic_DNA"/>
</dbReference>
<feature type="transmembrane region" description="Helical" evidence="1">
    <location>
        <begin position="135"/>
        <end position="159"/>
    </location>
</feature>
<dbReference type="Proteomes" id="UP000199182">
    <property type="component" value="Unassembled WGS sequence"/>
</dbReference>
<name>A0A1H0D3V9_9FIRM</name>
<feature type="transmembrane region" description="Helical" evidence="1">
    <location>
        <begin position="106"/>
        <end position="128"/>
    </location>
</feature>
<feature type="transmembrane region" description="Helical" evidence="1">
    <location>
        <begin position="49"/>
        <end position="71"/>
    </location>
</feature>
<keyword evidence="1" id="KW-1133">Transmembrane helix</keyword>
<dbReference type="OrthoDB" id="9805025at2"/>
<feature type="transmembrane region" description="Helical" evidence="1">
    <location>
        <begin position="6"/>
        <end position="29"/>
    </location>
</feature>
<evidence type="ECO:0000313" key="3">
    <source>
        <dbReference type="EMBL" id="SDN64854.1"/>
    </source>
</evidence>
<feature type="domain" description="VanZ-like" evidence="2">
    <location>
        <begin position="55"/>
        <end position="182"/>
    </location>
</feature>
<keyword evidence="4" id="KW-1185">Reference proteome</keyword>
<dbReference type="Pfam" id="PF04892">
    <property type="entry name" value="VanZ"/>
    <property type="match status" value="1"/>
</dbReference>
<evidence type="ECO:0000256" key="1">
    <source>
        <dbReference type="SAM" id="Phobius"/>
    </source>
</evidence>
<accession>A0A1H0D3V9</accession>
<reference evidence="3 4" key="1">
    <citation type="submission" date="2016-10" db="EMBL/GenBank/DDBJ databases">
        <authorList>
            <person name="de Groot N.N."/>
        </authorList>
    </citation>
    <scope>NUCLEOTIDE SEQUENCE [LARGE SCALE GENOMIC DNA]</scope>
    <source>
        <strain evidence="3 4">CGMCC 1.5012</strain>
    </source>
</reference>